<keyword evidence="4 11" id="KW-0812">Transmembrane</keyword>
<organism evidence="12 13">
    <name type="scientific">Taxus chinensis</name>
    <name type="common">Chinese yew</name>
    <name type="synonym">Taxus wallichiana var. chinensis</name>
    <dbReference type="NCBI Taxonomy" id="29808"/>
    <lineage>
        <taxon>Eukaryota</taxon>
        <taxon>Viridiplantae</taxon>
        <taxon>Streptophyta</taxon>
        <taxon>Embryophyta</taxon>
        <taxon>Tracheophyta</taxon>
        <taxon>Spermatophyta</taxon>
        <taxon>Pinopsida</taxon>
        <taxon>Pinidae</taxon>
        <taxon>Conifers II</taxon>
        <taxon>Cupressales</taxon>
        <taxon>Taxaceae</taxon>
        <taxon>Taxus</taxon>
    </lineage>
</organism>
<keyword evidence="7" id="KW-0961">Cell wall biogenesis/degradation</keyword>
<keyword evidence="5 11" id="KW-1133">Transmembrane helix</keyword>
<evidence type="ECO:0008006" key="14">
    <source>
        <dbReference type="Google" id="ProtNLM"/>
    </source>
</evidence>
<dbReference type="Pfam" id="PF03552">
    <property type="entry name" value="Cellulose_synt"/>
    <property type="match status" value="2"/>
</dbReference>
<dbReference type="InterPro" id="IPR005150">
    <property type="entry name" value="Cellulose_synth"/>
</dbReference>
<comment type="caution">
    <text evidence="12">The sequence shown here is derived from an EMBL/GenBank/DDBJ whole genome shotgun (WGS) entry which is preliminary data.</text>
</comment>
<keyword evidence="6 11" id="KW-0472">Membrane</keyword>
<dbReference type="GO" id="GO:0071555">
    <property type="term" value="P:cell wall organization"/>
    <property type="evidence" value="ECO:0007669"/>
    <property type="project" value="UniProtKB-KW"/>
</dbReference>
<evidence type="ECO:0000256" key="9">
    <source>
        <dbReference type="PIRSR" id="PIRSR605150-2"/>
    </source>
</evidence>
<dbReference type="EMBL" id="JAHRHJ020003813">
    <property type="protein sequence ID" value="KAH9290247.1"/>
    <property type="molecule type" value="Genomic_DNA"/>
</dbReference>
<evidence type="ECO:0000256" key="1">
    <source>
        <dbReference type="ARBA" id="ARBA00004127"/>
    </source>
</evidence>
<evidence type="ECO:0000313" key="12">
    <source>
        <dbReference type="EMBL" id="KAH9290247.1"/>
    </source>
</evidence>
<feature type="active site" evidence="8">
    <location>
        <position position="448"/>
    </location>
</feature>
<comment type="subcellular location">
    <subcellularLocation>
        <location evidence="1">Endomembrane system</location>
        <topology evidence="1">Multi-pass membrane protein</topology>
    </subcellularLocation>
</comment>
<evidence type="ECO:0000256" key="8">
    <source>
        <dbReference type="PIRSR" id="PIRSR605150-1"/>
    </source>
</evidence>
<keyword evidence="3" id="KW-0808">Transferase</keyword>
<dbReference type="AlphaFoldDB" id="A0AA38F6V0"/>
<feature type="binding site" evidence="10">
    <location>
        <position position="277"/>
    </location>
    <ligand>
        <name>Mn(2+)</name>
        <dbReference type="ChEBI" id="CHEBI:29035"/>
    </ligand>
</feature>
<accession>A0AA38F6V0</accession>
<keyword evidence="2" id="KW-0328">Glycosyltransferase</keyword>
<evidence type="ECO:0000256" key="11">
    <source>
        <dbReference type="SAM" id="Phobius"/>
    </source>
</evidence>
<evidence type="ECO:0000256" key="4">
    <source>
        <dbReference type="ARBA" id="ARBA00022692"/>
    </source>
</evidence>
<dbReference type="SUPFAM" id="SSF53448">
    <property type="entry name" value="Nucleotide-diphospho-sugar transferases"/>
    <property type="match status" value="1"/>
</dbReference>
<feature type="binding site" evidence="9">
    <location>
        <position position="107"/>
    </location>
    <ligand>
        <name>UDP-alpha-D-glucose</name>
        <dbReference type="ChEBI" id="CHEBI:58885"/>
    </ligand>
</feature>
<dbReference type="GO" id="GO:0016020">
    <property type="term" value="C:membrane"/>
    <property type="evidence" value="ECO:0007669"/>
    <property type="project" value="InterPro"/>
</dbReference>
<dbReference type="Proteomes" id="UP000824469">
    <property type="component" value="Unassembled WGS sequence"/>
</dbReference>
<feature type="transmembrane region" description="Helical" evidence="11">
    <location>
        <begin position="47"/>
        <end position="66"/>
    </location>
</feature>
<evidence type="ECO:0000256" key="6">
    <source>
        <dbReference type="ARBA" id="ARBA00023136"/>
    </source>
</evidence>
<dbReference type="PANTHER" id="PTHR13301">
    <property type="entry name" value="X-BOX TRANSCRIPTION FACTOR-RELATED"/>
    <property type="match status" value="1"/>
</dbReference>
<feature type="transmembrane region" description="Helical" evidence="11">
    <location>
        <begin position="520"/>
        <end position="539"/>
    </location>
</feature>
<gene>
    <name evidence="12" type="ORF">KI387_034364</name>
</gene>
<feature type="binding site" evidence="9">
    <location>
        <position position="106"/>
    </location>
    <ligand>
        <name>UDP-alpha-D-glucose</name>
        <dbReference type="ChEBI" id="CHEBI:58885"/>
    </ligand>
</feature>
<feature type="transmembrane region" description="Helical" evidence="11">
    <location>
        <begin position="650"/>
        <end position="672"/>
    </location>
</feature>
<dbReference type="GO" id="GO:0012505">
    <property type="term" value="C:endomembrane system"/>
    <property type="evidence" value="ECO:0007669"/>
    <property type="project" value="UniProtKB-SubCell"/>
</dbReference>
<protein>
    <recommendedName>
        <fullName evidence="14">Cellulose synthase-like protein</fullName>
    </recommendedName>
</protein>
<evidence type="ECO:0000256" key="5">
    <source>
        <dbReference type="ARBA" id="ARBA00022989"/>
    </source>
</evidence>
<name>A0AA38F6V0_TAXCH</name>
<feature type="transmembrane region" description="Helical" evidence="11">
    <location>
        <begin position="21"/>
        <end position="41"/>
    </location>
</feature>
<feature type="transmembrane region" description="Helical" evidence="11">
    <location>
        <begin position="684"/>
        <end position="701"/>
    </location>
</feature>
<keyword evidence="13" id="KW-1185">Reference proteome</keyword>
<proteinExistence type="predicted"/>
<dbReference type="OMA" id="WGKKIGM"/>
<feature type="binding site" evidence="9">
    <location>
        <position position="136"/>
    </location>
    <ligand>
        <name>UDP-alpha-D-glucose</name>
        <dbReference type="ChEBI" id="CHEBI:58885"/>
    </ligand>
</feature>
<feature type="transmembrane region" description="Helical" evidence="11">
    <location>
        <begin position="559"/>
        <end position="581"/>
    </location>
</feature>
<evidence type="ECO:0000256" key="7">
    <source>
        <dbReference type="ARBA" id="ARBA00023316"/>
    </source>
</evidence>
<evidence type="ECO:0000256" key="10">
    <source>
        <dbReference type="PIRSR" id="PIRSR605150-3"/>
    </source>
</evidence>
<dbReference type="Gene3D" id="3.90.550.10">
    <property type="entry name" value="Spore Coat Polysaccharide Biosynthesis Protein SpsA, Chain A"/>
    <property type="match status" value="1"/>
</dbReference>
<reference evidence="12 13" key="1">
    <citation type="journal article" date="2021" name="Nat. Plants">
        <title>The Taxus genome provides insights into paclitaxel biosynthesis.</title>
        <authorList>
            <person name="Xiong X."/>
            <person name="Gou J."/>
            <person name="Liao Q."/>
            <person name="Li Y."/>
            <person name="Zhou Q."/>
            <person name="Bi G."/>
            <person name="Li C."/>
            <person name="Du R."/>
            <person name="Wang X."/>
            <person name="Sun T."/>
            <person name="Guo L."/>
            <person name="Liang H."/>
            <person name="Lu P."/>
            <person name="Wu Y."/>
            <person name="Zhang Z."/>
            <person name="Ro D.K."/>
            <person name="Shang Y."/>
            <person name="Huang S."/>
            <person name="Yan J."/>
        </authorList>
    </citation>
    <scope>NUCLEOTIDE SEQUENCE [LARGE SCALE GENOMIC DNA]</scope>
    <source>
        <strain evidence="12">Ta-2019</strain>
    </source>
</reference>
<evidence type="ECO:0000256" key="3">
    <source>
        <dbReference type="ARBA" id="ARBA00022679"/>
    </source>
</evidence>
<dbReference type="InterPro" id="IPR029044">
    <property type="entry name" value="Nucleotide-diphossugar_trans"/>
</dbReference>
<evidence type="ECO:0000256" key="2">
    <source>
        <dbReference type="ARBA" id="ARBA00022676"/>
    </source>
</evidence>
<feature type="active site" evidence="8">
    <location>
        <position position="136"/>
    </location>
</feature>
<feature type="transmembrane region" description="Helical" evidence="11">
    <location>
        <begin position="717"/>
        <end position="736"/>
    </location>
</feature>
<dbReference type="GO" id="GO:0030244">
    <property type="term" value="P:cellulose biosynthetic process"/>
    <property type="evidence" value="ECO:0007669"/>
    <property type="project" value="InterPro"/>
</dbReference>
<sequence>MESTDFPLYITLEKPYAKINRVYACIFFGAILGLVYYRILYMPTQGYLPWILLFCAELGFAFIWILDQTMRWRPVDRSTFPERLSNRFEMDLPPIDIFICTADPIKEPPIDVANTLLSTLAFDYPVERLSCYVSDDGGSQLTFYALFEASCFAKIWVPFCHKYSIQQRCPEAFFSEYHIDGIESLSFMEEWKTIKEMYEEMKYCINSVVERGTVPENKCKEHEGFKEWTSGMSSRDHPAIVQVLLEKGKDCDGEGHDLPDLVYVSREKKPGYPHNFKAGALNVLIRVSAVMSNAPYILTLDCDMYANNCKALREAMCFFMDPQTGHQFGYVQFPQRFHGITINDLYAGHLKKVYDIQFNGLDGIEGPLYGGTGCILRRDVLCGSEPHEFVDVSSSLIKQFIPSTYLSMQKASPSKRLDEGKDLARCHYEDNSLWGKKIGMLYDCAVEDVLTGFSIHCRGWKSVFYSPRRNAFMGCAPVTLNDTLNQNKRWATGLLEIFVSRFCPLTYGIRHTRLAENMGYSFFFLGAPSSLPLLCYGLVPALSMLSGLSVFPQISDPWFLLFVFLATSAYAYSAIELMYLGGASLRCCWNEQRVWMIRGVSSYLFALIQVISKLLGISKLGFEVTSKVFDSEATKRYQAEIFEFGVASELFIPFSVMALVNLMALMGGIAGVIRKGYPGVENMFLQLLLSSFIVINSYPIYEGMVGRKDKGSMPTCITIFSILAAVVACSMVSPIFEFRKRI</sequence>
<dbReference type="GO" id="GO:0016760">
    <property type="term" value="F:cellulose synthase (UDP-forming) activity"/>
    <property type="evidence" value="ECO:0007669"/>
    <property type="project" value="InterPro"/>
</dbReference>
<evidence type="ECO:0000313" key="13">
    <source>
        <dbReference type="Proteomes" id="UP000824469"/>
    </source>
</evidence>
<feature type="binding site" evidence="10">
    <location>
        <position position="301"/>
    </location>
    <ligand>
        <name>Mn(2+)</name>
        <dbReference type="ChEBI" id="CHEBI:29035"/>
    </ligand>
</feature>